<dbReference type="Gene3D" id="1.20.1250.20">
    <property type="entry name" value="MFS general substrate transporter like domains"/>
    <property type="match status" value="1"/>
</dbReference>
<dbReference type="PANTHER" id="PTHR23528:SF1">
    <property type="entry name" value="MAJOR FACILITATOR SUPERFAMILY (MFS) PROFILE DOMAIN-CONTAINING PROTEIN"/>
    <property type="match status" value="1"/>
</dbReference>
<dbReference type="EMBL" id="AP018174">
    <property type="protein sequence ID" value="BAY17470.1"/>
    <property type="molecule type" value="Genomic_DNA"/>
</dbReference>
<feature type="transmembrane region" description="Helical" evidence="1">
    <location>
        <begin position="309"/>
        <end position="332"/>
    </location>
</feature>
<feature type="transmembrane region" description="Helical" evidence="1">
    <location>
        <begin position="216"/>
        <end position="237"/>
    </location>
</feature>
<dbReference type="Pfam" id="PF07690">
    <property type="entry name" value="MFS_1"/>
    <property type="match status" value="1"/>
</dbReference>
<feature type="transmembrane region" description="Helical" evidence="1">
    <location>
        <begin position="371"/>
        <end position="392"/>
    </location>
</feature>
<keyword evidence="1" id="KW-0472">Membrane</keyword>
<evidence type="ECO:0000313" key="2">
    <source>
        <dbReference type="EMBL" id="BAY17470.1"/>
    </source>
</evidence>
<feature type="transmembrane region" description="Helical" evidence="1">
    <location>
        <begin position="83"/>
        <end position="104"/>
    </location>
</feature>
<dbReference type="GO" id="GO:0022857">
    <property type="term" value="F:transmembrane transporter activity"/>
    <property type="evidence" value="ECO:0007669"/>
    <property type="project" value="InterPro"/>
</dbReference>
<dbReference type="InterPro" id="IPR036259">
    <property type="entry name" value="MFS_trans_sf"/>
</dbReference>
<keyword evidence="1" id="KW-0812">Transmembrane</keyword>
<keyword evidence="3" id="KW-1185">Reference proteome</keyword>
<sequence>MSIARSPAQVLWLQVLGLAAVQGSISLAWLIYNLYLPQLLTQFGFSASLAAGLLVIENALSALLEPLMGGLSDKSQRWFGSRFPFISVGVILSATLFIAIPCIITFVQPTVIWRSLLPITLVAWALAMTIFRSPAMVLLGKYATPPQLPLAVSVVTFVGGMIGAFRPIANQYILSLGAIFAFAVASFVMLATAGILRWVNPPETPNFQHDTTVGKFPYPELGLMFATGLGVAWGTRLMMNSLTQLLKAQFHPNNIDMLLVYIGLAIALATLPAGVLATKIGNCQAMLLGVGTTIMSILAIAFTGAILPLIVLLVAGFSTIINGVIPLALGLISPKWAGLGIGTYFGGFALAMSLFGWLFPQVAKMTPVISALLCGLAFLLVAICLIIATVQINAKAQTP</sequence>
<gene>
    <name evidence="2" type="ORF">NIES21_33080</name>
</gene>
<feature type="transmembrane region" description="Helical" evidence="1">
    <location>
        <begin position="284"/>
        <end position="302"/>
    </location>
</feature>
<reference evidence="2 3" key="1">
    <citation type="submission" date="2017-06" db="EMBL/GenBank/DDBJ databases">
        <title>Genome sequencing of cyanobaciteial culture collection at National Institute for Environmental Studies (NIES).</title>
        <authorList>
            <person name="Hirose Y."/>
            <person name="Shimura Y."/>
            <person name="Fujisawa T."/>
            <person name="Nakamura Y."/>
            <person name="Kawachi M."/>
        </authorList>
    </citation>
    <scope>NUCLEOTIDE SEQUENCE [LARGE SCALE GENOMIC DNA]</scope>
    <source>
        <strain evidence="2 3">NIES-21</strain>
    </source>
</reference>
<feature type="transmembrane region" description="Helical" evidence="1">
    <location>
        <begin position="172"/>
        <end position="196"/>
    </location>
</feature>
<name>A0A1Z4GIY9_9CYAN</name>
<feature type="transmembrane region" description="Helical" evidence="1">
    <location>
        <begin position="338"/>
        <end position="359"/>
    </location>
</feature>
<feature type="transmembrane region" description="Helical" evidence="1">
    <location>
        <begin position="147"/>
        <end position="165"/>
    </location>
</feature>
<feature type="transmembrane region" description="Helical" evidence="1">
    <location>
        <begin position="43"/>
        <end position="63"/>
    </location>
</feature>
<dbReference type="SUPFAM" id="SSF103473">
    <property type="entry name" value="MFS general substrate transporter"/>
    <property type="match status" value="1"/>
</dbReference>
<organism evidence="2 3">
    <name type="scientific">Anabaenopsis circularis NIES-21</name>
    <dbReference type="NCBI Taxonomy" id="1085406"/>
    <lineage>
        <taxon>Bacteria</taxon>
        <taxon>Bacillati</taxon>
        <taxon>Cyanobacteriota</taxon>
        <taxon>Cyanophyceae</taxon>
        <taxon>Nostocales</taxon>
        <taxon>Nodulariaceae</taxon>
        <taxon>Anabaenopsis</taxon>
    </lineage>
</organism>
<feature type="transmembrane region" description="Helical" evidence="1">
    <location>
        <begin position="12"/>
        <end position="31"/>
    </location>
</feature>
<protein>
    <submittedName>
        <fullName evidence="2">Major facilitator transporter</fullName>
    </submittedName>
</protein>
<accession>A0A1Z4GIY9</accession>
<dbReference type="AlphaFoldDB" id="A0A1Z4GIY9"/>
<dbReference type="Proteomes" id="UP000218287">
    <property type="component" value="Chromosome"/>
</dbReference>
<dbReference type="PANTHER" id="PTHR23528">
    <property type="match status" value="1"/>
</dbReference>
<keyword evidence="1" id="KW-1133">Transmembrane helix</keyword>
<evidence type="ECO:0000313" key="3">
    <source>
        <dbReference type="Proteomes" id="UP000218287"/>
    </source>
</evidence>
<evidence type="ECO:0000256" key="1">
    <source>
        <dbReference type="SAM" id="Phobius"/>
    </source>
</evidence>
<feature type="transmembrane region" description="Helical" evidence="1">
    <location>
        <begin position="116"/>
        <end position="135"/>
    </location>
</feature>
<dbReference type="InterPro" id="IPR011701">
    <property type="entry name" value="MFS"/>
</dbReference>
<feature type="transmembrane region" description="Helical" evidence="1">
    <location>
        <begin position="258"/>
        <end position="278"/>
    </location>
</feature>
<proteinExistence type="predicted"/>
<dbReference type="OrthoDB" id="457462at2"/>